<dbReference type="GO" id="GO:1990281">
    <property type="term" value="C:efflux pump complex"/>
    <property type="evidence" value="ECO:0007669"/>
    <property type="project" value="TreeGrafter"/>
</dbReference>
<accession>F4LKK8</accession>
<dbReference type="AlphaFoldDB" id="F4LKK8"/>
<dbReference type="EMBL" id="CP002696">
    <property type="protein sequence ID" value="AEE17564.1"/>
    <property type="molecule type" value="Genomic_DNA"/>
</dbReference>
<dbReference type="Gene3D" id="2.40.30.170">
    <property type="match status" value="1"/>
</dbReference>
<dbReference type="Gene3D" id="2.40.50.100">
    <property type="match status" value="1"/>
</dbReference>
<dbReference type="PANTHER" id="PTHR30469">
    <property type="entry name" value="MULTIDRUG RESISTANCE PROTEIN MDTA"/>
    <property type="match status" value="1"/>
</dbReference>
<sequence>MTAKKRTRNGRTAALAVLTVCLIAAGTAAALVAARSANTAADANRTYTVTQETVKNIIEISGTVSAADEQTLKAAGDGTVTAVYVGEGDAVKKGTVLLQLDDTEQTYALAKHDYDIAQARISGSQRELELLTLQRLSLVKKRENRQIVANFDGVIAEFSAATGDYLEAKDSVGTIIDRSYLSASVEVVETDAPKLQAGQLVRCTFPAYDGGTITGYVVSYPAVGSVTSRGASIVKVKIRIDDPPESILPYYSFTGEIEISPEESLLLAAKEAVGREGGTQFVEKIKRDGTTERVTVTAEPYGSDFMRITEGSVAEGDVLKAQSAPRVSGTGKSAAGNTRQSTDKTENAQQSGFSLPGSGGAGVPGMSGGPGGSGGGMPPMR</sequence>
<dbReference type="HOGENOM" id="CLU_018816_14_2_12"/>
<dbReference type="KEGG" id="tbe:Trebr_2149"/>
<feature type="region of interest" description="Disordered" evidence="1">
    <location>
        <begin position="321"/>
        <end position="381"/>
    </location>
</feature>
<feature type="signal peptide" evidence="2">
    <location>
        <begin position="1"/>
        <end position="29"/>
    </location>
</feature>
<evidence type="ECO:0000256" key="2">
    <source>
        <dbReference type="SAM" id="SignalP"/>
    </source>
</evidence>
<dbReference type="eggNOG" id="COG0845">
    <property type="taxonomic scope" value="Bacteria"/>
</dbReference>
<dbReference type="RefSeq" id="WP_013759266.1">
    <property type="nucleotide sequence ID" value="NC_015500.1"/>
</dbReference>
<dbReference type="OrthoDB" id="368879at2"/>
<protein>
    <submittedName>
        <fullName evidence="3">Efflux transporter, RND family, MFP subunit</fullName>
    </submittedName>
</protein>
<evidence type="ECO:0000313" key="4">
    <source>
        <dbReference type="Proteomes" id="UP000006546"/>
    </source>
</evidence>
<name>F4LKK8_TREBD</name>
<dbReference type="PANTHER" id="PTHR30469:SF15">
    <property type="entry name" value="HLYD FAMILY OF SECRETION PROTEINS"/>
    <property type="match status" value="1"/>
</dbReference>
<keyword evidence="2" id="KW-0732">Signal</keyword>
<dbReference type="GO" id="GO:0015562">
    <property type="term" value="F:efflux transmembrane transporter activity"/>
    <property type="evidence" value="ECO:0007669"/>
    <property type="project" value="TreeGrafter"/>
</dbReference>
<dbReference type="Proteomes" id="UP000006546">
    <property type="component" value="Chromosome"/>
</dbReference>
<evidence type="ECO:0000313" key="3">
    <source>
        <dbReference type="EMBL" id="AEE17564.1"/>
    </source>
</evidence>
<proteinExistence type="predicted"/>
<gene>
    <name evidence="3" type="ordered locus">Trebr_2149</name>
</gene>
<dbReference type="STRING" id="906968.Trebr_2149"/>
<reference evidence="4" key="1">
    <citation type="submission" date="2011-04" db="EMBL/GenBank/DDBJ databases">
        <title>The complete genome of Treponema brennaborense DSM 12168.</title>
        <authorList>
            <person name="Lucas S."/>
            <person name="Han J."/>
            <person name="Lapidus A."/>
            <person name="Bruce D."/>
            <person name="Goodwin L."/>
            <person name="Pitluck S."/>
            <person name="Peters L."/>
            <person name="Kyrpides N."/>
            <person name="Mavromatis K."/>
            <person name="Ivanova N."/>
            <person name="Mikhailova N."/>
            <person name="Pagani I."/>
            <person name="Teshima H."/>
            <person name="Detter J.C."/>
            <person name="Tapia R."/>
            <person name="Han C."/>
            <person name="Land M."/>
            <person name="Hauser L."/>
            <person name="Markowitz V."/>
            <person name="Cheng J.-F."/>
            <person name="Hugenholtz P."/>
            <person name="Woyke T."/>
            <person name="Wu D."/>
            <person name="Gronow S."/>
            <person name="Wellnitz S."/>
            <person name="Brambilla E."/>
            <person name="Klenk H.-P."/>
            <person name="Eisen J.A."/>
        </authorList>
    </citation>
    <scope>NUCLEOTIDE SEQUENCE [LARGE SCALE GENOMIC DNA]</scope>
    <source>
        <strain evidence="4">DSM 12168 / CIP 105900 / DD5/3</strain>
    </source>
</reference>
<feature type="compositionally biased region" description="Gly residues" evidence="1">
    <location>
        <begin position="357"/>
        <end position="381"/>
    </location>
</feature>
<dbReference type="SUPFAM" id="SSF111369">
    <property type="entry name" value="HlyD-like secretion proteins"/>
    <property type="match status" value="1"/>
</dbReference>
<organism evidence="3 4">
    <name type="scientific">Treponema brennaborense (strain DSM 12168 / CIP 105900 / DD5/3)</name>
    <dbReference type="NCBI Taxonomy" id="906968"/>
    <lineage>
        <taxon>Bacteria</taxon>
        <taxon>Pseudomonadati</taxon>
        <taxon>Spirochaetota</taxon>
        <taxon>Spirochaetia</taxon>
        <taxon>Spirochaetales</taxon>
        <taxon>Treponemataceae</taxon>
        <taxon>Treponema</taxon>
    </lineage>
</organism>
<feature type="chain" id="PRO_5003312732" evidence="2">
    <location>
        <begin position="30"/>
        <end position="381"/>
    </location>
</feature>
<keyword evidence="4" id="KW-1185">Reference proteome</keyword>
<evidence type="ECO:0000256" key="1">
    <source>
        <dbReference type="SAM" id="MobiDB-lite"/>
    </source>
</evidence>